<dbReference type="SMART" id="SM00507">
    <property type="entry name" value="HNHc"/>
    <property type="match status" value="1"/>
</dbReference>
<dbReference type="EMBL" id="BMPP01000001">
    <property type="protein sequence ID" value="GGK11428.1"/>
    <property type="molecule type" value="Genomic_DNA"/>
</dbReference>
<evidence type="ECO:0000259" key="2">
    <source>
        <dbReference type="SMART" id="SM00507"/>
    </source>
</evidence>
<dbReference type="CDD" id="cd00085">
    <property type="entry name" value="HNHc"/>
    <property type="match status" value="1"/>
</dbReference>
<keyword evidence="4" id="KW-1185">Reference proteome</keyword>
<protein>
    <recommendedName>
        <fullName evidence="2">HNH nuclease domain-containing protein</fullName>
    </recommendedName>
</protein>
<proteinExistence type="predicted"/>
<dbReference type="InterPro" id="IPR003615">
    <property type="entry name" value="HNH_nuc"/>
</dbReference>
<feature type="domain" description="HNH nuclease" evidence="2">
    <location>
        <begin position="50"/>
        <end position="102"/>
    </location>
</feature>
<dbReference type="InterPro" id="IPR002711">
    <property type="entry name" value="HNH"/>
</dbReference>
<evidence type="ECO:0000256" key="1">
    <source>
        <dbReference type="SAM" id="Coils"/>
    </source>
</evidence>
<dbReference type="Proteomes" id="UP000647587">
    <property type="component" value="Unassembled WGS sequence"/>
</dbReference>
<evidence type="ECO:0000313" key="4">
    <source>
        <dbReference type="Proteomes" id="UP000647587"/>
    </source>
</evidence>
<accession>A0ABQ2EJ39</accession>
<reference evidence="4" key="1">
    <citation type="journal article" date="2019" name="Int. J. Syst. Evol. Microbiol.">
        <title>The Global Catalogue of Microorganisms (GCM) 10K type strain sequencing project: providing services to taxonomists for standard genome sequencing and annotation.</title>
        <authorList>
            <consortium name="The Broad Institute Genomics Platform"/>
            <consortium name="The Broad Institute Genome Sequencing Center for Infectious Disease"/>
            <person name="Wu L."/>
            <person name="Ma J."/>
        </authorList>
    </citation>
    <scope>NUCLEOTIDE SEQUENCE [LARGE SCALE GENOMIC DNA]</scope>
    <source>
        <strain evidence="4">JCM 30331</strain>
    </source>
</reference>
<evidence type="ECO:0000313" key="3">
    <source>
        <dbReference type="EMBL" id="GGK11428.1"/>
    </source>
</evidence>
<dbReference type="Gene3D" id="1.10.30.50">
    <property type="match status" value="1"/>
</dbReference>
<dbReference type="Pfam" id="PF01844">
    <property type="entry name" value="HNH"/>
    <property type="match status" value="1"/>
</dbReference>
<comment type="caution">
    <text evidence="3">The sequence shown here is derived from an EMBL/GenBank/DDBJ whole genome shotgun (WGS) entry which is preliminary data.</text>
</comment>
<sequence>MWGSDAPQGPHMSAPFNPLEVLTDEQIRKIHELVKQLEKRKKDSRRAARQLRKALIQVWNGHCAGCGRLHTTVLEIHHADPVHEHGGDDPRYMYPLCPNCHAYVHALRRTRKQPKNRADIEHEVLHVHEGDSDIVSFLKALADTESTKEKIQRQVAAQSGGDSQ</sequence>
<gene>
    <name evidence="3" type="ORF">GCM10008955_00800</name>
</gene>
<keyword evidence="1" id="KW-0175">Coiled coil</keyword>
<feature type="coiled-coil region" evidence="1">
    <location>
        <begin position="27"/>
        <end position="54"/>
    </location>
</feature>
<name>A0ABQ2EJ39_9DEIO</name>
<organism evidence="3 4">
    <name type="scientific">Deinococcus malanensis</name>
    <dbReference type="NCBI Taxonomy" id="1706855"/>
    <lineage>
        <taxon>Bacteria</taxon>
        <taxon>Thermotogati</taxon>
        <taxon>Deinococcota</taxon>
        <taxon>Deinococci</taxon>
        <taxon>Deinococcales</taxon>
        <taxon>Deinococcaceae</taxon>
        <taxon>Deinococcus</taxon>
    </lineage>
</organism>